<dbReference type="CDD" id="cd03875">
    <property type="entry name" value="M28_Fxna_like"/>
    <property type="match status" value="1"/>
</dbReference>
<comment type="similarity">
    <text evidence="3 14">Belongs to the peptidase M28 family.</text>
</comment>
<evidence type="ECO:0000256" key="11">
    <source>
        <dbReference type="ARBA" id="ARBA00023049"/>
    </source>
</evidence>
<name>A0A077WA22_9FUNG</name>
<evidence type="ECO:0000256" key="3">
    <source>
        <dbReference type="ARBA" id="ARBA00010918"/>
    </source>
</evidence>
<gene>
    <name evidence="18" type="ORF">LRAMOSA06831</name>
</gene>
<feature type="region of interest" description="Disordered" evidence="15">
    <location>
        <begin position="1"/>
        <end position="30"/>
    </location>
</feature>
<feature type="transmembrane region" description="Helical" evidence="16">
    <location>
        <begin position="520"/>
        <end position="540"/>
    </location>
</feature>
<dbReference type="PANTHER" id="PTHR12147:SF22">
    <property type="entry name" value="ENDOPLASMIC RETICULUM METALLOPEPTIDASE 1"/>
    <property type="match status" value="1"/>
</dbReference>
<evidence type="ECO:0000256" key="13">
    <source>
        <dbReference type="ARBA" id="ARBA00023180"/>
    </source>
</evidence>
<dbReference type="InterPro" id="IPR007484">
    <property type="entry name" value="Peptidase_M28"/>
</dbReference>
<evidence type="ECO:0000256" key="10">
    <source>
        <dbReference type="ARBA" id="ARBA00022989"/>
    </source>
</evidence>
<keyword evidence="8" id="KW-0256">Endoplasmic reticulum</keyword>
<feature type="transmembrane region" description="Helical" evidence="16">
    <location>
        <begin position="486"/>
        <end position="508"/>
    </location>
</feature>
<dbReference type="InterPro" id="IPR048024">
    <property type="entry name" value="Fxna-like_M28_dom"/>
</dbReference>
<dbReference type="Pfam" id="PF04389">
    <property type="entry name" value="Peptidase_M28"/>
    <property type="match status" value="1"/>
</dbReference>
<organism evidence="18">
    <name type="scientific">Lichtheimia ramosa</name>
    <dbReference type="NCBI Taxonomy" id="688394"/>
    <lineage>
        <taxon>Eukaryota</taxon>
        <taxon>Fungi</taxon>
        <taxon>Fungi incertae sedis</taxon>
        <taxon>Mucoromycota</taxon>
        <taxon>Mucoromycotina</taxon>
        <taxon>Mucoromycetes</taxon>
        <taxon>Mucorales</taxon>
        <taxon>Lichtheimiaceae</taxon>
        <taxon>Lichtheimia</taxon>
    </lineage>
</organism>
<dbReference type="InterPro" id="IPR045175">
    <property type="entry name" value="M28_fam"/>
</dbReference>
<protein>
    <recommendedName>
        <fullName evidence="14">Peptide hydrolase</fullName>
        <ecNumber evidence="14">3.4.-.-</ecNumber>
    </recommendedName>
</protein>
<evidence type="ECO:0000256" key="6">
    <source>
        <dbReference type="ARBA" id="ARBA00022723"/>
    </source>
</evidence>
<evidence type="ECO:0000259" key="17">
    <source>
        <dbReference type="Pfam" id="PF04389"/>
    </source>
</evidence>
<evidence type="ECO:0000256" key="2">
    <source>
        <dbReference type="ARBA" id="ARBA00004477"/>
    </source>
</evidence>
<evidence type="ECO:0000256" key="12">
    <source>
        <dbReference type="ARBA" id="ARBA00023136"/>
    </source>
</evidence>
<dbReference type="GO" id="GO:0006508">
    <property type="term" value="P:proteolysis"/>
    <property type="evidence" value="ECO:0007669"/>
    <property type="project" value="UniProtKB-KW"/>
</dbReference>
<evidence type="ECO:0000256" key="14">
    <source>
        <dbReference type="RuleBase" id="RU361240"/>
    </source>
</evidence>
<keyword evidence="5 16" id="KW-0812">Transmembrane</keyword>
<evidence type="ECO:0000256" key="5">
    <source>
        <dbReference type="ARBA" id="ARBA00022692"/>
    </source>
</evidence>
<evidence type="ECO:0000256" key="7">
    <source>
        <dbReference type="ARBA" id="ARBA00022801"/>
    </source>
</evidence>
<dbReference type="OrthoDB" id="76293at2759"/>
<dbReference type="GO" id="GO:0008235">
    <property type="term" value="F:metalloexopeptidase activity"/>
    <property type="evidence" value="ECO:0007669"/>
    <property type="project" value="InterPro"/>
</dbReference>
<keyword evidence="9 14" id="KW-0862">Zinc</keyword>
<dbReference type="EMBL" id="LK023314">
    <property type="protein sequence ID" value="CDS03876.1"/>
    <property type="molecule type" value="Genomic_DNA"/>
</dbReference>
<evidence type="ECO:0000256" key="9">
    <source>
        <dbReference type="ARBA" id="ARBA00022833"/>
    </source>
</evidence>
<proteinExistence type="inferred from homology"/>
<dbReference type="FunFam" id="3.40.630.10:FF:000008">
    <property type="entry name" value="Endoplasmic reticulum metallopeptidase 1"/>
    <property type="match status" value="1"/>
</dbReference>
<keyword evidence="10 16" id="KW-1133">Transmembrane helix</keyword>
<comment type="subcellular location">
    <subcellularLocation>
        <location evidence="2">Endoplasmic reticulum membrane</location>
        <topology evidence="2">Multi-pass membrane protein</topology>
    </subcellularLocation>
</comment>
<feature type="transmembrane region" description="Helical" evidence="16">
    <location>
        <begin position="43"/>
        <end position="59"/>
    </location>
</feature>
<feature type="transmembrane region" description="Helical" evidence="16">
    <location>
        <begin position="546"/>
        <end position="565"/>
    </location>
</feature>
<feature type="domain" description="Peptidase M28" evidence="17">
    <location>
        <begin position="187"/>
        <end position="370"/>
    </location>
</feature>
<dbReference type="Gene3D" id="3.40.630.10">
    <property type="entry name" value="Zn peptidases"/>
    <property type="match status" value="1"/>
</dbReference>
<dbReference type="GO" id="GO:0005789">
    <property type="term" value="C:endoplasmic reticulum membrane"/>
    <property type="evidence" value="ECO:0007669"/>
    <property type="project" value="UniProtKB-SubCell"/>
</dbReference>
<reference evidence="18" key="1">
    <citation type="journal article" date="2014" name="Genome Announc.">
        <title>De novo whole-genome sequence and genome annotation of Lichtheimia ramosa.</title>
        <authorList>
            <person name="Linde J."/>
            <person name="Schwartze V."/>
            <person name="Binder U."/>
            <person name="Lass-Florl C."/>
            <person name="Voigt K."/>
            <person name="Horn F."/>
        </authorList>
    </citation>
    <scope>NUCLEOTIDE SEQUENCE</scope>
    <source>
        <strain evidence="18">JMRC FSU:6197</strain>
    </source>
</reference>
<feature type="transmembrane region" description="Helical" evidence="16">
    <location>
        <begin position="623"/>
        <end position="644"/>
    </location>
</feature>
<comment type="cofactor">
    <cofactor evidence="1">
        <name>Zn(2+)</name>
        <dbReference type="ChEBI" id="CHEBI:29105"/>
    </cofactor>
</comment>
<dbReference type="SUPFAM" id="SSF53187">
    <property type="entry name" value="Zn-dependent exopeptidases"/>
    <property type="match status" value="1"/>
</dbReference>
<evidence type="ECO:0000256" key="15">
    <source>
        <dbReference type="SAM" id="MobiDB-lite"/>
    </source>
</evidence>
<feature type="transmembrane region" description="Helical" evidence="16">
    <location>
        <begin position="656"/>
        <end position="680"/>
    </location>
</feature>
<feature type="compositionally biased region" description="Polar residues" evidence="15">
    <location>
        <begin position="15"/>
        <end position="29"/>
    </location>
</feature>
<keyword evidence="11" id="KW-0482">Metalloprotease</keyword>
<evidence type="ECO:0000313" key="18">
    <source>
        <dbReference type="EMBL" id="CDS03876.1"/>
    </source>
</evidence>
<feature type="transmembrane region" description="Helical" evidence="16">
    <location>
        <begin position="408"/>
        <end position="427"/>
    </location>
</feature>
<feature type="transmembrane region" description="Helical" evidence="16">
    <location>
        <begin position="448"/>
        <end position="471"/>
    </location>
</feature>
<dbReference type="EC" id="3.4.-.-" evidence="14"/>
<keyword evidence="7 14" id="KW-0378">Hydrolase</keyword>
<dbReference type="GO" id="GO:0046872">
    <property type="term" value="F:metal ion binding"/>
    <property type="evidence" value="ECO:0007669"/>
    <property type="project" value="UniProtKB-KW"/>
</dbReference>
<keyword evidence="4 14" id="KW-0645">Protease</keyword>
<keyword evidence="12 16" id="KW-0472">Membrane</keyword>
<accession>A0A077WA22</accession>
<evidence type="ECO:0000256" key="16">
    <source>
        <dbReference type="SAM" id="Phobius"/>
    </source>
</evidence>
<evidence type="ECO:0000256" key="8">
    <source>
        <dbReference type="ARBA" id="ARBA00022824"/>
    </source>
</evidence>
<sequence>MATLRTRNKRDTSDDNASPLSLSDKTSLDTGARQGAASSWARLIFYWIVAIAIATHLHYKLPSPKQHRGVDPDTGMTEFSEYNALETISYLSDTLGYRKYLSSMQKVKRIVGTVEEAQTFKYLENLVRDYKQEAQGIPGAPKFDIWVQQATGTHRFDIMDNMVFKAYTNVTNIIVRLSCPEDSSSDRSCEDNAILLNSHFDTTLGSPGATDDGSGTAVMLEIIRVLSRRDWSQYKNAIVFLFNGAEESLQDASHAFITMHDIKDTIRSVVNIDACGTTGREILFQANSREMIDAYKNAPYPHGTVVANDIFRTGLILSDTDFRQFVQYGNLTGIDMAIYKNSYLYHTHLDITENLEPGAIQHLGENTLAIVDYLARNSTLSNIERTSEVVFFDTLGLLFTVYSWSTAYVLQMGTALLTFVFFGYIVYKTHHSSPYRSVPQILTAYAQSTSAVFLSAIFALVAPIFVALFLMSNPIGRHMAWFAREWYGAVIFSPMSLLGMYGAQYLLTYIFPSGHVDREYGSFVSVVLAFGISTLLTTLTSVASSYIFWIYSSILLFAVAVNEFVLSPSSTGKSNASKPKIHSITYAISCIPLALLYTDYTYAMIDIFVPLTGRMGVDTPVDIIIGIVFGMVNYMTVLPSLAHIHRFGKQCLRKILIGLALFQVAILAIIMIQGGSYGGWAFPYDEYHPKRLFIQHLKNLTSGESHIGVAQADHGPYIETVVSSIEEALGVKAEERAGPEHANEWASIYPFSAFLGGYRFNTEPYILAKDDNQNTSLMDQLTGPFPQLSIQNDVYDPATGIRSFSIASVSPSYTWTVIAFDAQVIDWSIADEKPLAEFSHYVVRHVVGYGNDAWKLDLSIKVPEDKRAEAEKGTWKMRFEFTALEKENFAGHGIERETKNGVGIMRVVRDVLPIWTTPTWLSSVVQVWEL</sequence>
<evidence type="ECO:0000256" key="4">
    <source>
        <dbReference type="ARBA" id="ARBA00022670"/>
    </source>
</evidence>
<evidence type="ECO:0000256" key="1">
    <source>
        <dbReference type="ARBA" id="ARBA00001947"/>
    </source>
</evidence>
<keyword evidence="6 14" id="KW-0479">Metal-binding</keyword>
<keyword evidence="13" id="KW-0325">Glycoprotein</keyword>
<feature type="transmembrane region" description="Helical" evidence="16">
    <location>
        <begin position="586"/>
        <end position="603"/>
    </location>
</feature>
<dbReference type="AlphaFoldDB" id="A0A077WA22"/>
<dbReference type="PANTHER" id="PTHR12147">
    <property type="entry name" value="METALLOPEPTIDASE M28 FAMILY MEMBER"/>
    <property type="match status" value="1"/>
</dbReference>